<reference evidence="3" key="1">
    <citation type="submission" date="2021-03" db="EMBL/GenBank/DDBJ databases">
        <authorList>
            <person name="Wang G."/>
        </authorList>
    </citation>
    <scope>NUCLEOTIDE SEQUENCE</scope>
    <source>
        <strain evidence="3">KCTC 12899</strain>
    </source>
</reference>
<feature type="domain" description="PDZ" evidence="2">
    <location>
        <begin position="14"/>
        <end position="95"/>
    </location>
</feature>
<dbReference type="InterPro" id="IPR041489">
    <property type="entry name" value="PDZ_6"/>
</dbReference>
<dbReference type="PROSITE" id="PS50106">
    <property type="entry name" value="PDZ"/>
    <property type="match status" value="3"/>
</dbReference>
<evidence type="ECO:0000313" key="3">
    <source>
        <dbReference type="EMBL" id="MBO1322440.1"/>
    </source>
</evidence>
<keyword evidence="4" id="KW-1185">Reference proteome</keyword>
<comment type="caution">
    <text evidence="3">The sequence shown here is derived from an EMBL/GenBank/DDBJ whole genome shotgun (WGS) entry which is preliminary data.</text>
</comment>
<evidence type="ECO:0000259" key="2">
    <source>
        <dbReference type="PROSITE" id="PS50106"/>
    </source>
</evidence>
<organism evidence="3 4">
    <name type="scientific">Acanthopleuribacter pedis</name>
    <dbReference type="NCBI Taxonomy" id="442870"/>
    <lineage>
        <taxon>Bacteria</taxon>
        <taxon>Pseudomonadati</taxon>
        <taxon>Acidobacteriota</taxon>
        <taxon>Holophagae</taxon>
        <taxon>Acanthopleuribacterales</taxon>
        <taxon>Acanthopleuribacteraceae</taxon>
        <taxon>Acanthopleuribacter</taxon>
    </lineage>
</organism>
<dbReference type="Proteomes" id="UP000664417">
    <property type="component" value="Unassembled WGS sequence"/>
</dbReference>
<dbReference type="Pfam" id="PF17820">
    <property type="entry name" value="PDZ_6"/>
    <property type="match status" value="3"/>
</dbReference>
<evidence type="ECO:0000256" key="1">
    <source>
        <dbReference type="SAM" id="SignalP"/>
    </source>
</evidence>
<feature type="domain" description="PDZ" evidence="2">
    <location>
        <begin position="208"/>
        <end position="279"/>
    </location>
</feature>
<feature type="chain" id="PRO_5035201079" evidence="1">
    <location>
        <begin position="21"/>
        <end position="308"/>
    </location>
</feature>
<evidence type="ECO:0000313" key="4">
    <source>
        <dbReference type="Proteomes" id="UP000664417"/>
    </source>
</evidence>
<keyword evidence="1" id="KW-0732">Signal</keyword>
<dbReference type="SUPFAM" id="SSF50156">
    <property type="entry name" value="PDZ domain-like"/>
    <property type="match status" value="3"/>
</dbReference>
<dbReference type="Gene3D" id="2.30.42.10">
    <property type="match status" value="3"/>
</dbReference>
<dbReference type="InterPro" id="IPR001478">
    <property type="entry name" value="PDZ"/>
</dbReference>
<accession>A0A8J7QHC2</accession>
<dbReference type="PANTHER" id="PTHR32060:SF22">
    <property type="entry name" value="CARBOXYL-TERMINAL-PROCESSING PEPTIDASE 3, CHLOROPLASTIC"/>
    <property type="match status" value="1"/>
</dbReference>
<dbReference type="PANTHER" id="PTHR32060">
    <property type="entry name" value="TAIL-SPECIFIC PROTEASE"/>
    <property type="match status" value="1"/>
</dbReference>
<sequence length="308" mass="32586">MKHVAALLLFFLAPISLLQAQSQRGLFGFSYAMENGYARITVVNQGMPAAHAGVQVGDWIISVDGYQLAGLTTTQASSYMAGPPGKTSRFILQRGQQQFTVNLTRALPPNRPAPVPRPPPGAGPGPGVRGIFGFNMVKEGAYLRISSVTPGYPAARAGMLQGDWLLSVDGYSLANLTIPQANARLGGGPGVRSTLTMQRGNQKFNLTMVRVAPPRSAPAPAARGIFGFNYEISGGYVRLTAITPGGPAARAGLAAGDWLLSVDGRNLSGLSLDTAKRALAGQAGQRHNLLMQRGNQKWNVQITRIPAR</sequence>
<proteinExistence type="predicted"/>
<dbReference type="EMBL" id="JAFREP010000037">
    <property type="protein sequence ID" value="MBO1322440.1"/>
    <property type="molecule type" value="Genomic_DNA"/>
</dbReference>
<feature type="signal peptide" evidence="1">
    <location>
        <begin position="1"/>
        <end position="20"/>
    </location>
</feature>
<dbReference type="InterPro" id="IPR036034">
    <property type="entry name" value="PDZ_sf"/>
</dbReference>
<gene>
    <name evidence="3" type="ORF">J3U88_28465</name>
</gene>
<dbReference type="AlphaFoldDB" id="A0A8J7QHC2"/>
<dbReference type="SMART" id="SM00228">
    <property type="entry name" value="PDZ"/>
    <property type="match status" value="3"/>
</dbReference>
<name>A0A8J7QHC2_9BACT</name>
<dbReference type="RefSeq" id="WP_207862413.1">
    <property type="nucleotide sequence ID" value="NZ_JAFREP010000037.1"/>
</dbReference>
<protein>
    <submittedName>
        <fullName evidence="3">PDZ domain-containing protein</fullName>
    </submittedName>
</protein>
<feature type="domain" description="PDZ" evidence="2">
    <location>
        <begin position="129"/>
        <end position="185"/>
    </location>
</feature>
<dbReference type="GO" id="GO:0004175">
    <property type="term" value="F:endopeptidase activity"/>
    <property type="evidence" value="ECO:0007669"/>
    <property type="project" value="TreeGrafter"/>
</dbReference>